<dbReference type="SUPFAM" id="SSF52540">
    <property type="entry name" value="P-loop containing nucleoside triphosphate hydrolases"/>
    <property type="match status" value="1"/>
</dbReference>
<dbReference type="Pfam" id="PF13481">
    <property type="entry name" value="AAA_25"/>
    <property type="match status" value="1"/>
</dbReference>
<evidence type="ECO:0000256" key="1">
    <source>
        <dbReference type="SAM" id="MobiDB-lite"/>
    </source>
</evidence>
<dbReference type="InterPro" id="IPR003593">
    <property type="entry name" value="AAA+_ATPase"/>
</dbReference>
<feature type="region of interest" description="Disordered" evidence="1">
    <location>
        <begin position="356"/>
        <end position="411"/>
    </location>
</feature>
<dbReference type="CDD" id="cd01125">
    <property type="entry name" value="RepA_RSF1010_like"/>
    <property type="match status" value="1"/>
</dbReference>
<proteinExistence type="predicted"/>
<dbReference type="SMART" id="SM00382">
    <property type="entry name" value="AAA"/>
    <property type="match status" value="1"/>
</dbReference>
<dbReference type="RefSeq" id="WP_070114481.1">
    <property type="nucleotide sequence ID" value="NZ_LZYE01000193.1"/>
</dbReference>
<evidence type="ECO:0000313" key="3">
    <source>
        <dbReference type="EMBL" id="OFC35624.1"/>
    </source>
</evidence>
<sequence>MRESRDWVDTILPYAPATDSPSYALPQPRPVRPPLLRPVREILDHPPAVRWLVRDILESGSLAMLYGPPASGKSFIAFSMAASIACGVNWYGHRVRPGPVIYLMGEGIAGASRRLRAWQIRNPDAKLEAAPLFLSRRMVPLGETEAVGEIAAAIEETGAGRPAVVFVDTLARAAVGLDENSARDMGELIRACDTIRERFACVVVLVHHSGHGQDRARGSSALKAALDTEISVSKDGPTVTMTSTKAKESEGFSPLTFCLEAVDTLWADEDGRPVFSAVLEPCEPPEREEQLGKNQSMGLAVLRDMFHQRKKIATDSRASVGIPIADWREASGLNRKRFAEVKKTLLEKGLITQSGDFVTPVEAPGGSERIRNANSDAQAQQPSEPSERPLGLGRPDAALGQTTGGTDYEEF</sequence>
<dbReference type="EMBL" id="LZYE01000193">
    <property type="protein sequence ID" value="OFC35624.1"/>
    <property type="molecule type" value="Genomic_DNA"/>
</dbReference>
<dbReference type="InterPro" id="IPR038724">
    <property type="entry name" value="RepA"/>
</dbReference>
<accession>A0A1E7YMV6</accession>
<comment type="caution">
    <text evidence="3">The sequence shown here is derived from an EMBL/GenBank/DDBJ whole genome shotgun (WGS) entry which is preliminary data.</text>
</comment>
<feature type="compositionally biased region" description="Polar residues" evidence="1">
    <location>
        <begin position="372"/>
        <end position="384"/>
    </location>
</feature>
<dbReference type="Gene3D" id="3.40.50.300">
    <property type="entry name" value="P-loop containing nucleotide triphosphate hydrolases"/>
    <property type="match status" value="1"/>
</dbReference>
<dbReference type="AlphaFoldDB" id="A0A1E7YMV6"/>
<feature type="domain" description="AAA+ ATPase" evidence="2">
    <location>
        <begin position="59"/>
        <end position="236"/>
    </location>
</feature>
<protein>
    <recommendedName>
        <fullName evidence="2">AAA+ ATPase domain-containing protein</fullName>
    </recommendedName>
</protein>
<organism evidence="3 4">
    <name type="scientific">Acidithiobacillus caldus</name>
    <dbReference type="NCBI Taxonomy" id="33059"/>
    <lineage>
        <taxon>Bacteria</taxon>
        <taxon>Pseudomonadati</taxon>
        <taxon>Pseudomonadota</taxon>
        <taxon>Acidithiobacillia</taxon>
        <taxon>Acidithiobacillales</taxon>
        <taxon>Acidithiobacillaceae</taxon>
        <taxon>Acidithiobacillus</taxon>
    </lineage>
</organism>
<evidence type="ECO:0000313" key="4">
    <source>
        <dbReference type="Proteomes" id="UP000175616"/>
    </source>
</evidence>
<evidence type="ECO:0000259" key="2">
    <source>
        <dbReference type="SMART" id="SM00382"/>
    </source>
</evidence>
<reference evidence="3 4" key="1">
    <citation type="submission" date="2016-06" db="EMBL/GenBank/DDBJ databases">
        <title>Gene turnover analysis identifies the evolutionary adaptation of the extremophile Acidithiobacillus caldus.</title>
        <authorList>
            <person name="Zhang X."/>
        </authorList>
    </citation>
    <scope>NUCLEOTIDE SEQUENCE [LARGE SCALE GENOMIC DNA]</scope>
    <source>
        <strain evidence="3 4">DX</strain>
    </source>
</reference>
<name>A0A1E7YMV6_9PROT</name>
<gene>
    <name evidence="3" type="ORF">BAE27_07295</name>
</gene>
<dbReference type="InterPro" id="IPR027417">
    <property type="entry name" value="P-loop_NTPase"/>
</dbReference>
<dbReference type="Proteomes" id="UP000175616">
    <property type="component" value="Unassembled WGS sequence"/>
</dbReference>